<evidence type="ECO:0000256" key="6">
    <source>
        <dbReference type="SAM" id="MobiDB-lite"/>
    </source>
</evidence>
<keyword evidence="5 7" id="KW-0472">Membrane</keyword>
<dbReference type="Pfam" id="PF00892">
    <property type="entry name" value="EamA"/>
    <property type="match status" value="2"/>
</dbReference>
<feature type="transmembrane region" description="Helical" evidence="7">
    <location>
        <begin position="122"/>
        <end position="140"/>
    </location>
</feature>
<comment type="caution">
    <text evidence="9">The sequence shown here is derived from an EMBL/GenBank/DDBJ whole genome shotgun (WGS) entry which is preliminary data.</text>
</comment>
<evidence type="ECO:0000313" key="9">
    <source>
        <dbReference type="EMBL" id="GHF97516.1"/>
    </source>
</evidence>
<feature type="transmembrane region" description="Helical" evidence="7">
    <location>
        <begin position="96"/>
        <end position="116"/>
    </location>
</feature>
<feature type="region of interest" description="Disordered" evidence="6">
    <location>
        <begin position="313"/>
        <end position="341"/>
    </location>
</feature>
<keyword evidence="3 7" id="KW-0812">Transmembrane</keyword>
<feature type="transmembrane region" description="Helical" evidence="7">
    <location>
        <begin position="171"/>
        <end position="191"/>
    </location>
</feature>
<feature type="transmembrane region" description="Helical" evidence="7">
    <location>
        <begin position="233"/>
        <end position="257"/>
    </location>
</feature>
<evidence type="ECO:0000256" key="2">
    <source>
        <dbReference type="ARBA" id="ARBA00022475"/>
    </source>
</evidence>
<keyword evidence="2" id="KW-1003">Cell membrane</keyword>
<dbReference type="InterPro" id="IPR000620">
    <property type="entry name" value="EamA_dom"/>
</dbReference>
<feature type="domain" description="EamA" evidence="8">
    <location>
        <begin position="172"/>
        <end position="312"/>
    </location>
</feature>
<evidence type="ECO:0000256" key="3">
    <source>
        <dbReference type="ARBA" id="ARBA00022692"/>
    </source>
</evidence>
<protein>
    <submittedName>
        <fullName evidence="9">Permease</fullName>
    </submittedName>
</protein>
<keyword evidence="10" id="KW-1185">Reference proteome</keyword>
<feature type="domain" description="EamA" evidence="8">
    <location>
        <begin position="24"/>
        <end position="164"/>
    </location>
</feature>
<dbReference type="SUPFAM" id="SSF103481">
    <property type="entry name" value="Multidrug resistance efflux transporter EmrE"/>
    <property type="match status" value="2"/>
</dbReference>
<feature type="transmembrane region" description="Helical" evidence="7">
    <location>
        <begin position="55"/>
        <end position="75"/>
    </location>
</feature>
<keyword evidence="4 7" id="KW-1133">Transmembrane helix</keyword>
<sequence>MTATSSPTPDAPNAASFLATPALRGIAMLGLVTLIWGSTFAVIKTLGAQLDPAAMVAWRFTVAAAVLAPATLWQMQRRRRKYAARRPWTVPLWRDAAILSSWLLASYGTQTVALQTTTANRTAFFTALSVVLVPLWLAAVQGRKLPAAVWLALPLALGGLGLLSWEGGSLNIGDAWAVGCAVTYAGFIIALEGMAGRHPALPFTLAQVVWVAVLGWVWTLLSGSAPLPAASGAAAWTLAWGPLLYLGVLATALTTLLQTVGQRFVSAPVASLIYSLEPVSASIFSFLLIGEKIGPRGLLGGALVVASTLLSSQGSGEAHPETPTPDAGRTLEDEDLDELRG</sequence>
<dbReference type="InterPro" id="IPR037185">
    <property type="entry name" value="EmrE-like"/>
</dbReference>
<feature type="transmembrane region" description="Helical" evidence="7">
    <location>
        <begin position="147"/>
        <end position="165"/>
    </location>
</feature>
<evidence type="ECO:0000256" key="4">
    <source>
        <dbReference type="ARBA" id="ARBA00022989"/>
    </source>
</evidence>
<evidence type="ECO:0000256" key="5">
    <source>
        <dbReference type="ARBA" id="ARBA00023136"/>
    </source>
</evidence>
<accession>A0ABQ3K264</accession>
<organism evidence="9 10">
    <name type="scientific">Deinococcus piscis</name>
    <dbReference type="NCBI Taxonomy" id="394230"/>
    <lineage>
        <taxon>Bacteria</taxon>
        <taxon>Thermotogati</taxon>
        <taxon>Deinococcota</taxon>
        <taxon>Deinococci</taxon>
        <taxon>Deinococcales</taxon>
        <taxon>Deinococcaceae</taxon>
        <taxon>Deinococcus</taxon>
    </lineage>
</organism>
<comment type="subcellular location">
    <subcellularLocation>
        <location evidence="1">Cell membrane</location>
        <topology evidence="1">Multi-pass membrane protein</topology>
    </subcellularLocation>
</comment>
<evidence type="ECO:0000256" key="1">
    <source>
        <dbReference type="ARBA" id="ARBA00004651"/>
    </source>
</evidence>
<feature type="compositionally biased region" description="Acidic residues" evidence="6">
    <location>
        <begin position="332"/>
        <end position="341"/>
    </location>
</feature>
<dbReference type="EMBL" id="BNAL01000005">
    <property type="protein sequence ID" value="GHF97516.1"/>
    <property type="molecule type" value="Genomic_DNA"/>
</dbReference>
<gene>
    <name evidence="9" type="ORF">GCM10017783_06740</name>
</gene>
<evidence type="ECO:0000313" key="10">
    <source>
        <dbReference type="Proteomes" id="UP000632154"/>
    </source>
</evidence>
<proteinExistence type="predicted"/>
<dbReference type="RefSeq" id="WP_189642268.1">
    <property type="nucleotide sequence ID" value="NZ_BNAL01000005.1"/>
</dbReference>
<dbReference type="PANTHER" id="PTHR42920:SF5">
    <property type="entry name" value="EAMA DOMAIN-CONTAINING PROTEIN"/>
    <property type="match status" value="1"/>
</dbReference>
<feature type="transmembrane region" description="Helical" evidence="7">
    <location>
        <begin position="203"/>
        <end position="221"/>
    </location>
</feature>
<dbReference type="InterPro" id="IPR051258">
    <property type="entry name" value="Diverse_Substrate_Transporter"/>
</dbReference>
<name>A0ABQ3K264_9DEIO</name>
<evidence type="ECO:0000259" key="8">
    <source>
        <dbReference type="Pfam" id="PF00892"/>
    </source>
</evidence>
<dbReference type="Proteomes" id="UP000632154">
    <property type="component" value="Unassembled WGS sequence"/>
</dbReference>
<evidence type="ECO:0000256" key="7">
    <source>
        <dbReference type="SAM" id="Phobius"/>
    </source>
</evidence>
<dbReference type="PANTHER" id="PTHR42920">
    <property type="entry name" value="OS03G0707200 PROTEIN-RELATED"/>
    <property type="match status" value="1"/>
</dbReference>
<feature type="transmembrane region" description="Helical" evidence="7">
    <location>
        <begin position="26"/>
        <end position="43"/>
    </location>
</feature>
<reference evidence="10" key="1">
    <citation type="journal article" date="2019" name="Int. J. Syst. Evol. Microbiol.">
        <title>The Global Catalogue of Microorganisms (GCM) 10K type strain sequencing project: providing services to taxonomists for standard genome sequencing and annotation.</title>
        <authorList>
            <consortium name="The Broad Institute Genomics Platform"/>
            <consortium name="The Broad Institute Genome Sequencing Center for Infectious Disease"/>
            <person name="Wu L."/>
            <person name="Ma J."/>
        </authorList>
    </citation>
    <scope>NUCLEOTIDE SEQUENCE [LARGE SCALE GENOMIC DNA]</scope>
    <source>
        <strain evidence="10">CGMCC 1.18439</strain>
    </source>
</reference>